<dbReference type="Gene3D" id="1.10.287.130">
    <property type="match status" value="1"/>
</dbReference>
<dbReference type="EMBL" id="WNLA01000018">
    <property type="protein sequence ID" value="MTW04836.1"/>
    <property type="molecule type" value="Genomic_DNA"/>
</dbReference>
<dbReference type="GO" id="GO:0005524">
    <property type="term" value="F:ATP binding"/>
    <property type="evidence" value="ECO:0007669"/>
    <property type="project" value="UniProtKB-KW"/>
</dbReference>
<dbReference type="Pfam" id="PF00512">
    <property type="entry name" value="HisKA"/>
    <property type="match status" value="1"/>
</dbReference>
<evidence type="ECO:0000256" key="12">
    <source>
        <dbReference type="ARBA" id="ARBA00023136"/>
    </source>
</evidence>
<evidence type="ECO:0000313" key="16">
    <source>
        <dbReference type="Proteomes" id="UP000484015"/>
    </source>
</evidence>
<name>A0A6L6Q5Q8_9BURK</name>
<keyword evidence="4" id="KW-0597">Phosphoprotein</keyword>
<keyword evidence="10 13" id="KW-1133">Transmembrane helix</keyword>
<dbReference type="PANTHER" id="PTHR45436:SF14">
    <property type="entry name" value="SENSOR PROTEIN QSEC"/>
    <property type="match status" value="1"/>
</dbReference>
<protein>
    <recommendedName>
        <fullName evidence="3">histidine kinase</fullName>
        <ecNumber evidence="3">2.7.13.3</ecNumber>
    </recommendedName>
</protein>
<dbReference type="Gene3D" id="3.30.565.10">
    <property type="entry name" value="Histidine kinase-like ATPase, C-terminal domain"/>
    <property type="match status" value="1"/>
</dbReference>
<evidence type="ECO:0000256" key="5">
    <source>
        <dbReference type="ARBA" id="ARBA00022679"/>
    </source>
</evidence>
<evidence type="ECO:0000313" key="15">
    <source>
        <dbReference type="EMBL" id="MTW04836.1"/>
    </source>
</evidence>
<dbReference type="GO" id="GO:0005886">
    <property type="term" value="C:plasma membrane"/>
    <property type="evidence" value="ECO:0007669"/>
    <property type="project" value="TreeGrafter"/>
</dbReference>
<organism evidence="15 16">
    <name type="scientific">Pseudoduganella ginsengisoli</name>
    <dbReference type="NCBI Taxonomy" id="1462440"/>
    <lineage>
        <taxon>Bacteria</taxon>
        <taxon>Pseudomonadati</taxon>
        <taxon>Pseudomonadota</taxon>
        <taxon>Betaproteobacteria</taxon>
        <taxon>Burkholderiales</taxon>
        <taxon>Oxalobacteraceae</taxon>
        <taxon>Telluria group</taxon>
        <taxon>Pseudoduganella</taxon>
    </lineage>
</organism>
<evidence type="ECO:0000256" key="1">
    <source>
        <dbReference type="ARBA" id="ARBA00000085"/>
    </source>
</evidence>
<gene>
    <name evidence="15" type="ORF">GM668_22430</name>
</gene>
<dbReference type="OrthoDB" id="8583694at2"/>
<dbReference type="Proteomes" id="UP000484015">
    <property type="component" value="Unassembled WGS sequence"/>
</dbReference>
<dbReference type="SUPFAM" id="SSF47384">
    <property type="entry name" value="Homodimeric domain of signal transducing histidine kinase"/>
    <property type="match status" value="1"/>
</dbReference>
<evidence type="ECO:0000256" key="6">
    <source>
        <dbReference type="ARBA" id="ARBA00022692"/>
    </source>
</evidence>
<evidence type="ECO:0000256" key="3">
    <source>
        <dbReference type="ARBA" id="ARBA00012438"/>
    </source>
</evidence>
<evidence type="ECO:0000256" key="8">
    <source>
        <dbReference type="ARBA" id="ARBA00022777"/>
    </source>
</evidence>
<dbReference type="SMART" id="SM00388">
    <property type="entry name" value="HisKA"/>
    <property type="match status" value="1"/>
</dbReference>
<evidence type="ECO:0000259" key="14">
    <source>
        <dbReference type="PROSITE" id="PS50109"/>
    </source>
</evidence>
<keyword evidence="12 13" id="KW-0472">Membrane</keyword>
<comment type="caution">
    <text evidence="15">The sequence shown here is derived from an EMBL/GenBank/DDBJ whole genome shotgun (WGS) entry which is preliminary data.</text>
</comment>
<dbReference type="SUPFAM" id="SSF55874">
    <property type="entry name" value="ATPase domain of HSP90 chaperone/DNA topoisomerase II/histidine kinase"/>
    <property type="match status" value="1"/>
</dbReference>
<keyword evidence="9" id="KW-0067">ATP-binding</keyword>
<keyword evidence="11" id="KW-0902">Two-component regulatory system</keyword>
<sequence>MNTIRRRLLAGLLLVTLVCVASAGTLLYRSLRKEVNELADLQLRQLVTALPDEFTPGMALPAPEDPEEEFVLQAWDQRGVLQFTSRPHPVIGRYLLNGFDVVEVQGQRWRVYGENRHHFYIQVAQQLAVREAVTAEITLRSGAPLLALAIALVLLLLYVVRRATVPLDRLARAVADRSPATLDPLNPNGWPSDLSPVVQALNGLLAAFGDTLASQRVFIADAAHELRSPLTALKLQVQLVQRATTDEERSHALGLLQARLDRASHLVQQLLSLARFEAGHSAAEMTRLDLAELLRCAVPDHAALADSRNIDLGVEAPQAVWVDGDPDSLRVLLNNLVDNALRYTQPGGTVDLEAAYEHGAAVLRVRDNGPGVAPEASARLFDRFFRAGSGDDGCGLGLSIVSNIARHHQAGVSVDHNPRSDGTRGLVVTVRFPVPPARGTP</sequence>
<dbReference type="CDD" id="cd00075">
    <property type="entry name" value="HATPase"/>
    <property type="match status" value="1"/>
</dbReference>
<dbReference type="PRINTS" id="PR00344">
    <property type="entry name" value="BCTRLSENSOR"/>
</dbReference>
<evidence type="ECO:0000256" key="4">
    <source>
        <dbReference type="ARBA" id="ARBA00022553"/>
    </source>
</evidence>
<dbReference type="AlphaFoldDB" id="A0A6L6Q5Q8"/>
<dbReference type="SMART" id="SM00387">
    <property type="entry name" value="HATPase_c"/>
    <property type="match status" value="1"/>
</dbReference>
<dbReference type="InterPro" id="IPR005467">
    <property type="entry name" value="His_kinase_dom"/>
</dbReference>
<comment type="catalytic activity">
    <reaction evidence="1">
        <text>ATP + protein L-histidine = ADP + protein N-phospho-L-histidine.</text>
        <dbReference type="EC" id="2.7.13.3"/>
    </reaction>
</comment>
<dbReference type="EC" id="2.7.13.3" evidence="3"/>
<feature type="transmembrane region" description="Helical" evidence="13">
    <location>
        <begin position="142"/>
        <end position="160"/>
    </location>
</feature>
<keyword evidence="6 13" id="KW-0812">Transmembrane</keyword>
<dbReference type="PANTHER" id="PTHR45436">
    <property type="entry name" value="SENSOR HISTIDINE KINASE YKOH"/>
    <property type="match status" value="1"/>
</dbReference>
<evidence type="ECO:0000256" key="9">
    <source>
        <dbReference type="ARBA" id="ARBA00022840"/>
    </source>
</evidence>
<dbReference type="InterPro" id="IPR036890">
    <property type="entry name" value="HATPase_C_sf"/>
</dbReference>
<dbReference type="InterPro" id="IPR050428">
    <property type="entry name" value="TCS_sensor_his_kinase"/>
</dbReference>
<evidence type="ECO:0000256" key="7">
    <source>
        <dbReference type="ARBA" id="ARBA00022741"/>
    </source>
</evidence>
<feature type="domain" description="Histidine kinase" evidence="14">
    <location>
        <begin position="221"/>
        <end position="436"/>
    </location>
</feature>
<keyword evidence="16" id="KW-1185">Reference proteome</keyword>
<reference evidence="15 16" key="1">
    <citation type="submission" date="2019-11" db="EMBL/GenBank/DDBJ databases">
        <title>Type strains purchased from KCTC, JCM and DSMZ.</title>
        <authorList>
            <person name="Lu H."/>
        </authorList>
    </citation>
    <scope>NUCLEOTIDE SEQUENCE [LARGE SCALE GENOMIC DNA]</scope>
    <source>
        <strain evidence="15 16">KCTC 42409</strain>
    </source>
</reference>
<dbReference type="GO" id="GO:0000155">
    <property type="term" value="F:phosphorelay sensor kinase activity"/>
    <property type="evidence" value="ECO:0007669"/>
    <property type="project" value="InterPro"/>
</dbReference>
<keyword evidence="7" id="KW-0547">Nucleotide-binding</keyword>
<evidence type="ECO:0000256" key="2">
    <source>
        <dbReference type="ARBA" id="ARBA00004141"/>
    </source>
</evidence>
<evidence type="ECO:0000256" key="11">
    <source>
        <dbReference type="ARBA" id="ARBA00023012"/>
    </source>
</evidence>
<dbReference type="PROSITE" id="PS50109">
    <property type="entry name" value="HIS_KIN"/>
    <property type="match status" value="1"/>
</dbReference>
<dbReference type="InterPro" id="IPR036097">
    <property type="entry name" value="HisK_dim/P_sf"/>
</dbReference>
<evidence type="ECO:0000256" key="13">
    <source>
        <dbReference type="SAM" id="Phobius"/>
    </source>
</evidence>
<dbReference type="RefSeq" id="WP_155441190.1">
    <property type="nucleotide sequence ID" value="NZ_WNLA01000018.1"/>
</dbReference>
<dbReference type="InterPro" id="IPR004358">
    <property type="entry name" value="Sig_transdc_His_kin-like_C"/>
</dbReference>
<dbReference type="InterPro" id="IPR003661">
    <property type="entry name" value="HisK_dim/P_dom"/>
</dbReference>
<dbReference type="Pfam" id="PF02518">
    <property type="entry name" value="HATPase_c"/>
    <property type="match status" value="1"/>
</dbReference>
<evidence type="ECO:0000256" key="10">
    <source>
        <dbReference type="ARBA" id="ARBA00022989"/>
    </source>
</evidence>
<comment type="subcellular location">
    <subcellularLocation>
        <location evidence="2">Membrane</location>
        <topology evidence="2">Multi-pass membrane protein</topology>
    </subcellularLocation>
</comment>
<dbReference type="CDD" id="cd00082">
    <property type="entry name" value="HisKA"/>
    <property type="match status" value="1"/>
</dbReference>
<dbReference type="InterPro" id="IPR003594">
    <property type="entry name" value="HATPase_dom"/>
</dbReference>
<accession>A0A6L6Q5Q8</accession>
<keyword evidence="5" id="KW-0808">Transferase</keyword>
<proteinExistence type="predicted"/>
<keyword evidence="8 15" id="KW-0418">Kinase</keyword>